<dbReference type="PANTHER" id="PTHR43289">
    <property type="entry name" value="MITOGEN-ACTIVATED PROTEIN KINASE KINASE KINASE 20-RELATED"/>
    <property type="match status" value="1"/>
</dbReference>
<dbReference type="Proteomes" id="UP001501495">
    <property type="component" value="Unassembled WGS sequence"/>
</dbReference>
<keyword evidence="6 7" id="KW-0067">ATP-binding</keyword>
<dbReference type="RefSeq" id="WP_344733523.1">
    <property type="nucleotide sequence ID" value="NZ_BAAAZH010000014.1"/>
</dbReference>
<protein>
    <recommendedName>
        <fullName evidence="1">non-specific serine/threonine protein kinase</fullName>
        <ecNumber evidence="1">2.7.11.1</ecNumber>
    </recommendedName>
</protein>
<dbReference type="EC" id="2.7.11.1" evidence="1"/>
<dbReference type="InterPro" id="IPR000719">
    <property type="entry name" value="Prot_kinase_dom"/>
</dbReference>
<name>A0ABP7XJ50_9ACTN</name>
<keyword evidence="9" id="KW-1133">Transmembrane helix</keyword>
<keyword evidence="9" id="KW-0812">Transmembrane</keyword>
<dbReference type="InterPro" id="IPR008271">
    <property type="entry name" value="Ser/Thr_kinase_AS"/>
</dbReference>
<evidence type="ECO:0000256" key="4">
    <source>
        <dbReference type="ARBA" id="ARBA00022741"/>
    </source>
</evidence>
<evidence type="ECO:0000256" key="5">
    <source>
        <dbReference type="ARBA" id="ARBA00022777"/>
    </source>
</evidence>
<proteinExistence type="predicted"/>
<feature type="compositionally biased region" description="Low complexity" evidence="8">
    <location>
        <begin position="314"/>
        <end position="323"/>
    </location>
</feature>
<evidence type="ECO:0000313" key="11">
    <source>
        <dbReference type="EMBL" id="GAA4119917.1"/>
    </source>
</evidence>
<evidence type="ECO:0000256" key="8">
    <source>
        <dbReference type="SAM" id="MobiDB-lite"/>
    </source>
</evidence>
<feature type="compositionally biased region" description="Low complexity" evidence="8">
    <location>
        <begin position="381"/>
        <end position="395"/>
    </location>
</feature>
<accession>A0ABP7XJ50</accession>
<evidence type="ECO:0000256" key="7">
    <source>
        <dbReference type="PROSITE-ProRule" id="PRU10141"/>
    </source>
</evidence>
<dbReference type="Gene3D" id="1.10.510.10">
    <property type="entry name" value="Transferase(Phosphotransferase) domain 1"/>
    <property type="match status" value="1"/>
</dbReference>
<dbReference type="Gene3D" id="3.30.200.20">
    <property type="entry name" value="Phosphorylase Kinase, domain 1"/>
    <property type="match status" value="1"/>
</dbReference>
<dbReference type="SUPFAM" id="SSF56112">
    <property type="entry name" value="Protein kinase-like (PK-like)"/>
    <property type="match status" value="1"/>
</dbReference>
<keyword evidence="3" id="KW-0808">Transferase</keyword>
<dbReference type="Pfam" id="PF00069">
    <property type="entry name" value="Pkinase"/>
    <property type="match status" value="1"/>
</dbReference>
<evidence type="ECO:0000313" key="12">
    <source>
        <dbReference type="Proteomes" id="UP001501495"/>
    </source>
</evidence>
<dbReference type="CDD" id="cd14014">
    <property type="entry name" value="STKc_PknB_like"/>
    <property type="match status" value="1"/>
</dbReference>
<keyword evidence="4 7" id="KW-0547">Nucleotide-binding</keyword>
<gene>
    <name evidence="11" type="ORF">GCM10022215_22940</name>
</gene>
<keyword evidence="9" id="KW-0472">Membrane</keyword>
<feature type="region of interest" description="Disordered" evidence="8">
    <location>
        <begin position="381"/>
        <end position="407"/>
    </location>
</feature>
<keyword evidence="2" id="KW-0723">Serine/threonine-protein kinase</keyword>
<feature type="transmembrane region" description="Helical" evidence="9">
    <location>
        <begin position="356"/>
        <end position="376"/>
    </location>
</feature>
<evidence type="ECO:0000256" key="9">
    <source>
        <dbReference type="SAM" id="Phobius"/>
    </source>
</evidence>
<dbReference type="InterPro" id="IPR011009">
    <property type="entry name" value="Kinase-like_dom_sf"/>
</dbReference>
<sequence>MTASIGGRYRLEAMIGRGASAQVWRARDVTLDRVVALKRLGLPHGVDAGVDTTVDAAVEEDHRRTLREAHLAARLSHPHIVTVLDLVTDDDGADWLVMEHVDGRDLAALVRENGPLGPDEAARYLGQVAGALAAAHAAGIVHRDVKPSNILLRSDDQALLSDFGIARATADPTLTRTGLVTGSPAYLAPEVASGASATPASDAWSWGATLYHLLTGRSPYAVDGEDQHVLGTLYRIVNEPPPRLDGAPWPAALLEVTLTHDLAQRWDLARLQQALATGPSAARDLPGAAAATTVIPAPTSIPRAQPAVGTGPRAASAEASPEATAVLTAARVTPAAPMPEPATTTTAWARKHRGPALAVGAVLAVVLLFLGIRAVVGDGSGDTPTASGSSGASGSSTGGSGASDAEPSADAMASFAESYVRTASDDPAAGYRLLTPAYQRASGGLSGYRSFWSRVVQVKSLSDVRADPSELTVSYRYVYILRGAGPRTEDVRLRLEYRRDGSFRISGAV</sequence>
<keyword evidence="12" id="KW-1185">Reference proteome</keyword>
<feature type="binding site" evidence="7">
    <location>
        <position position="38"/>
    </location>
    <ligand>
        <name>ATP</name>
        <dbReference type="ChEBI" id="CHEBI:30616"/>
    </ligand>
</feature>
<dbReference type="PROSITE" id="PS00108">
    <property type="entry name" value="PROTEIN_KINASE_ST"/>
    <property type="match status" value="1"/>
</dbReference>
<evidence type="ECO:0000259" key="10">
    <source>
        <dbReference type="PROSITE" id="PS50011"/>
    </source>
</evidence>
<dbReference type="SMART" id="SM00220">
    <property type="entry name" value="S_TKc"/>
    <property type="match status" value="1"/>
</dbReference>
<evidence type="ECO:0000256" key="3">
    <source>
        <dbReference type="ARBA" id="ARBA00022679"/>
    </source>
</evidence>
<dbReference type="PROSITE" id="PS00107">
    <property type="entry name" value="PROTEIN_KINASE_ATP"/>
    <property type="match status" value="1"/>
</dbReference>
<dbReference type="PANTHER" id="PTHR43289:SF6">
    <property type="entry name" value="SERINE_THREONINE-PROTEIN KINASE NEKL-3"/>
    <property type="match status" value="1"/>
</dbReference>
<keyword evidence="5" id="KW-0418">Kinase</keyword>
<reference evidence="12" key="1">
    <citation type="journal article" date="2019" name="Int. J. Syst. Evol. Microbiol.">
        <title>The Global Catalogue of Microorganisms (GCM) 10K type strain sequencing project: providing services to taxonomists for standard genome sequencing and annotation.</title>
        <authorList>
            <consortium name="The Broad Institute Genomics Platform"/>
            <consortium name="The Broad Institute Genome Sequencing Center for Infectious Disease"/>
            <person name="Wu L."/>
            <person name="Ma J."/>
        </authorList>
    </citation>
    <scope>NUCLEOTIDE SEQUENCE [LARGE SCALE GENOMIC DNA]</scope>
    <source>
        <strain evidence="12">JCM 16703</strain>
    </source>
</reference>
<evidence type="ECO:0000256" key="6">
    <source>
        <dbReference type="ARBA" id="ARBA00022840"/>
    </source>
</evidence>
<dbReference type="InterPro" id="IPR017441">
    <property type="entry name" value="Protein_kinase_ATP_BS"/>
</dbReference>
<feature type="region of interest" description="Disordered" evidence="8">
    <location>
        <begin position="300"/>
        <end position="323"/>
    </location>
</feature>
<dbReference type="EMBL" id="BAAAZH010000014">
    <property type="protein sequence ID" value="GAA4119917.1"/>
    <property type="molecule type" value="Genomic_DNA"/>
</dbReference>
<evidence type="ECO:0000256" key="1">
    <source>
        <dbReference type="ARBA" id="ARBA00012513"/>
    </source>
</evidence>
<organism evidence="11 12">
    <name type="scientific">Nocardioides fonticola</name>
    <dbReference type="NCBI Taxonomy" id="450363"/>
    <lineage>
        <taxon>Bacteria</taxon>
        <taxon>Bacillati</taxon>
        <taxon>Actinomycetota</taxon>
        <taxon>Actinomycetes</taxon>
        <taxon>Propionibacteriales</taxon>
        <taxon>Nocardioidaceae</taxon>
        <taxon>Nocardioides</taxon>
    </lineage>
</organism>
<evidence type="ECO:0000256" key="2">
    <source>
        <dbReference type="ARBA" id="ARBA00022527"/>
    </source>
</evidence>
<dbReference type="PROSITE" id="PS50011">
    <property type="entry name" value="PROTEIN_KINASE_DOM"/>
    <property type="match status" value="1"/>
</dbReference>
<feature type="domain" description="Protein kinase" evidence="10">
    <location>
        <begin position="9"/>
        <end position="275"/>
    </location>
</feature>
<comment type="caution">
    <text evidence="11">The sequence shown here is derived from an EMBL/GenBank/DDBJ whole genome shotgun (WGS) entry which is preliminary data.</text>
</comment>